<dbReference type="EMBL" id="VYGV01000007">
    <property type="protein sequence ID" value="NWF45638.1"/>
    <property type="molecule type" value="Genomic_DNA"/>
</dbReference>
<dbReference type="PANTHER" id="PTHR11475">
    <property type="entry name" value="OXIDASE/PEROXIDASE"/>
    <property type="match status" value="1"/>
</dbReference>
<evidence type="ECO:0000256" key="1">
    <source>
        <dbReference type="ARBA" id="ARBA00004613"/>
    </source>
</evidence>
<reference evidence="4 5" key="1">
    <citation type="submission" date="2019-09" db="EMBL/GenBank/DDBJ databases">
        <title>Hydrogenophaga aromatica sp. nov., isolated from a para-xylene-degrading enrichment culture.</title>
        <authorList>
            <person name="Tancsics A."/>
            <person name="Banerjee S."/>
        </authorList>
    </citation>
    <scope>NUCLEOTIDE SEQUENCE [LARGE SCALE GENOMIC DNA]</scope>
    <source>
        <strain evidence="4 5">D2P1</strain>
    </source>
</reference>
<keyword evidence="5" id="KW-1185">Reference proteome</keyword>
<dbReference type="InterPro" id="IPR001343">
    <property type="entry name" value="Hemolysn_Ca-bd"/>
</dbReference>
<comment type="subcellular location">
    <subcellularLocation>
        <location evidence="1">Secreted</location>
    </subcellularLocation>
</comment>
<dbReference type="InterPro" id="IPR019791">
    <property type="entry name" value="Haem_peroxidase_animal"/>
</dbReference>
<dbReference type="RefSeq" id="WP_177135539.1">
    <property type="nucleotide sequence ID" value="NZ_VYGV01000007.1"/>
</dbReference>
<keyword evidence="4" id="KW-0575">Peroxidase</keyword>
<dbReference type="PANTHER" id="PTHR11475:SF4">
    <property type="entry name" value="CHORION PEROXIDASE"/>
    <property type="match status" value="1"/>
</dbReference>
<dbReference type="Pfam" id="PF00353">
    <property type="entry name" value="HemolysinCabind"/>
    <property type="match status" value="8"/>
</dbReference>
<keyword evidence="3" id="KW-0325">Glycoprotein</keyword>
<name>A0A7Y8GWE1_9BURK</name>
<gene>
    <name evidence="4" type="ORF">F3K02_10310</name>
</gene>
<dbReference type="Gene3D" id="2.150.10.10">
    <property type="entry name" value="Serralysin-like metalloprotease, C-terminal"/>
    <property type="match status" value="6"/>
</dbReference>
<dbReference type="GO" id="GO:0005576">
    <property type="term" value="C:extracellular region"/>
    <property type="evidence" value="ECO:0007669"/>
    <property type="project" value="UniProtKB-SubCell"/>
</dbReference>
<dbReference type="InterPro" id="IPR010255">
    <property type="entry name" value="Haem_peroxidase_sf"/>
</dbReference>
<dbReference type="InterPro" id="IPR018511">
    <property type="entry name" value="Hemolysin-typ_Ca-bd_CS"/>
</dbReference>
<evidence type="ECO:0000256" key="2">
    <source>
        <dbReference type="ARBA" id="ARBA00022525"/>
    </source>
</evidence>
<dbReference type="PROSITE" id="PS00330">
    <property type="entry name" value="HEMOLYSIN_CALCIUM"/>
    <property type="match status" value="4"/>
</dbReference>
<proteinExistence type="predicted"/>
<dbReference type="PRINTS" id="PR00313">
    <property type="entry name" value="CABNDNGRPT"/>
</dbReference>
<dbReference type="GO" id="GO:0004601">
    <property type="term" value="F:peroxidase activity"/>
    <property type="evidence" value="ECO:0007669"/>
    <property type="project" value="UniProtKB-KW"/>
</dbReference>
<evidence type="ECO:0000313" key="5">
    <source>
        <dbReference type="Proteomes" id="UP000545507"/>
    </source>
</evidence>
<dbReference type="PROSITE" id="PS50292">
    <property type="entry name" value="PEROXIDASE_3"/>
    <property type="match status" value="1"/>
</dbReference>
<dbReference type="GO" id="GO:0005509">
    <property type="term" value="F:calcium ion binding"/>
    <property type="evidence" value="ECO:0007669"/>
    <property type="project" value="InterPro"/>
</dbReference>
<dbReference type="GO" id="GO:0020037">
    <property type="term" value="F:heme binding"/>
    <property type="evidence" value="ECO:0007669"/>
    <property type="project" value="InterPro"/>
</dbReference>
<dbReference type="InterPro" id="IPR011049">
    <property type="entry name" value="Serralysin-like_metalloprot_C"/>
</dbReference>
<dbReference type="Gene3D" id="2.60.40.2700">
    <property type="match status" value="3"/>
</dbReference>
<accession>A0A7Y8GWE1</accession>
<dbReference type="SUPFAM" id="SSF51120">
    <property type="entry name" value="beta-Roll"/>
    <property type="match status" value="6"/>
</dbReference>
<dbReference type="Gene3D" id="1.10.640.10">
    <property type="entry name" value="Haem peroxidase domain superfamily, animal type"/>
    <property type="match status" value="1"/>
</dbReference>
<keyword evidence="2" id="KW-0964">Secreted</keyword>
<dbReference type="CDD" id="cd09821">
    <property type="entry name" value="An_peroxidase_bacterial_2"/>
    <property type="match status" value="1"/>
</dbReference>
<evidence type="ECO:0000313" key="4">
    <source>
        <dbReference type="EMBL" id="NWF45638.1"/>
    </source>
</evidence>
<dbReference type="SUPFAM" id="SSF48113">
    <property type="entry name" value="Heme-dependent peroxidases"/>
    <property type="match status" value="1"/>
</dbReference>
<dbReference type="Proteomes" id="UP000545507">
    <property type="component" value="Unassembled WGS sequence"/>
</dbReference>
<keyword evidence="4" id="KW-0560">Oxidoreductase</keyword>
<organism evidence="4 5">
    <name type="scientific">Hydrogenophaga aromaticivorans</name>
    <dbReference type="NCBI Taxonomy" id="2610898"/>
    <lineage>
        <taxon>Bacteria</taxon>
        <taxon>Pseudomonadati</taxon>
        <taxon>Pseudomonadota</taxon>
        <taxon>Betaproteobacteria</taxon>
        <taxon>Burkholderiales</taxon>
        <taxon>Comamonadaceae</taxon>
        <taxon>Hydrogenophaga</taxon>
    </lineage>
</organism>
<dbReference type="Pfam" id="PF03098">
    <property type="entry name" value="An_peroxidase"/>
    <property type="match status" value="3"/>
</dbReference>
<evidence type="ECO:0000256" key="3">
    <source>
        <dbReference type="ARBA" id="ARBA00023180"/>
    </source>
</evidence>
<dbReference type="GO" id="GO:0006979">
    <property type="term" value="P:response to oxidative stress"/>
    <property type="evidence" value="ECO:0007669"/>
    <property type="project" value="InterPro"/>
</dbReference>
<comment type="caution">
    <text evidence="4">The sequence shown here is derived from an EMBL/GenBank/DDBJ whole genome shotgun (WGS) entry which is preliminary data.</text>
</comment>
<dbReference type="InterPro" id="IPR037120">
    <property type="entry name" value="Haem_peroxidase_sf_animal"/>
</dbReference>
<sequence length="2208" mass="229726">MATKPANFTVTLGDLEKILEQIRIAEYHAATGVMAHPDGTPISALLPSGLRTVDGSYNSLLPGQELLGAADQVMPRLLEPEFLNDADGDVMPLGPEGSGAPIITNTNYDSHISVADADPRIISNLISDQTLGNFSAIFKALELAGSADPMADTAEILAVADPAARLLLAESKGLDISANGSITIENLSPDIGLSPSFNGWMTLFGQFFDHGLDLIPKAGNGTVYIPLQPDDPLYVEGGPNFMALTRAATVTTAGADGIMGTADDQTHETINTTTPFVDQNQTYTSHASHQVFLREYMEHPVTGATIATGHLLDGANGGIANWAEVKAQAISMLGIALDDFDVLNVPLLRTDPYGKFIPGANGYAQIITGVGVDGVANTEDDIVVEGDPLAPVSPSAVGALRTGHAFLDDIAHHAAPGFYDDDGNPATAKVAQVADADDLMVDDGDASTYDNELLDRHYITGDGRGNENIGLTTVHTVFHSEHNRLVEDYKQTILNSGDLGTLNDWLLVPVGAVPATQPEIDALVWNGERLFQAGRFVTEMEYQHLVFEEFARKVQPAIDPFVFSASPDLDPAIVAEFAHVVYRFGHSMLTETVDRLDAANNVVGGEHIGLIEAFLNPVEFDQDGAVTAEVAAGQIIRGMTKQVGNEIDEFVTDALRNNLVGLPLDLGALNIARGRDTGVPSLNNARAQFFEATGDSRLTPYTSWTDFATHMKNPMSVINFIAAYGTHTSVTSATTVDAKRDAAMLLVTGGEGAPADRLDYLNSTGSWAGVETGLNLVDFWIGGLAEEKQEFGGMLGATFNFVFESQMENLQNGDRFYYLSRTQGMNLLNQLEGNSFAAMVMRNTDLGETGQGHIPGLIFDTPNAILEVVQAVQIGDDPTWGNPVLDIIKPLFIRTGFNAEDSNNHFLQYNGADHIVLGGSELSDTLVGGLGIDTLWGDGGNDRLDGGYEADKVYGGDGDDIITNLGGDDFLFGDDGNDVIHMGSGIVLGFGGRGNDFIMTGPDTQEVFAGEGDDFVLGNNGGDLLLGNEGNDWLEGGEGFDTLAGENSELFFNSPIVGHDVLNGQGNDTDYDGESGDDIMFQSSGIQRSNGMAGFDWAVHKGDPNGADSDLGIPIFVNQEAVILRDRFDLVEGLSGWVHDDVLTGRQVVTGANGVGGAAAEFDEFDKWESFSNTLLQSAVDRIDGFDALVAHLDRVQVTWAGETKTVVVMDEAAVTRTGDTTASFVDDTAADILLGGGGSDTFLGKAGNDIIDGDRWLNVRLAVSGVTDHPTATADTLNGQVYDHLTGEVLFGGRPLNSLMLDRTLNPGQLSIVREILDGDPDNTGTDTAFYRGNFDEYLTERNAIDGSWTVTHLVGAAPVGGGNNGTFDGTDRLFNIERLVFGDGTELVIGGPNTLPDGPLLITGLVQEDETLFASVQFSDVNGLGPMTFTWQMLTGPVGSEVWVDVGNEQTFVPGDAHVGGVLRAVATYTDGFGYVETVISDVTAPVSNINDLPTGAVSIDDTTPLVNEILTASNTLADADGVGTVGYQWQMSTDGTIWTDIAGATADSFTVSFAQNGALLRAAASYLDGQGTNETVFSGPTDAVTFINNAPTGGVSIDDTTPLVNEILTASNTLNDANGMGVVSYQWQVFDGTDWVDVAGANQATFTVSFSQNGMPLRVAASYVDGFGTPETVFSAATEAVSFINTLPTGSVSIDDTTPVLTQVLTASNSLADEQGLGAVAYQWQVSNDDGATWDDIVGATGAAYAVSEVGARLRVAASYTDGFGTLETVFSDATDLVAAFNSITGTGAANTLIGTELPDFIQGLGGNDTLEGGAGNDTLQGGIGVDLMTGGTGDDLYLVNDTADVVVEQTDEGIDTVDSAAANYTLSANVENLILREGANINGTGNASDNVLTGNGQANQLQGLGGNDTLDGGAGNDTMAGGAGDDTYHVNSAGDVITEAVGGGTDTVISSGTAYTLSANVENLVSTNAVGATLTGNTSANQILGGDGNDNIAAGQGNDTVEGGAGNDTLGGGIGVDLLTGGTGDDLYLVNVTADVVVELAGGGIDTVDSAASYTLSANVENLILRNGTNSNGTGNASDNVLTGNAQANQLLGLDGNDTLVGNGGNDTLNGGAGDDSMAGGAGNDIFVFGSGFGQDVITGFDANPASGQDLLNISALGITAGNFGVNVVISAVGVDTLIDIGADSITLVGVNAATVTQQDFILA</sequence>
<protein>
    <submittedName>
        <fullName evidence="4">Heme peroxidase</fullName>
    </submittedName>
</protein>